<name>A0ABY3WB24_9MICC</name>
<dbReference type="EMBL" id="CP093326">
    <property type="protein sequence ID" value="UNK45773.1"/>
    <property type="molecule type" value="Genomic_DNA"/>
</dbReference>
<keyword evidence="1" id="KW-0472">Membrane</keyword>
<reference evidence="2 3" key="1">
    <citation type="submission" date="2022-03" db="EMBL/GenBank/DDBJ databases">
        <title>Isotopic signatures of nitrous oxide derived from detoxification processes.</title>
        <authorList>
            <person name="Behrendt U."/>
            <person name="Buchen C."/>
            <person name="Well R."/>
            <person name="Ulrich A."/>
            <person name="Rohe L."/>
            <person name="Kolb S."/>
            <person name="Schloter M."/>
            <person name="Horn M.A."/>
            <person name="Augustin J."/>
        </authorList>
    </citation>
    <scope>NUCLEOTIDE SEQUENCE [LARGE SCALE GENOMIC DNA]</scope>
    <source>
        <strain evidence="2 3">S4-C24</strain>
    </source>
</reference>
<feature type="transmembrane region" description="Helical" evidence="1">
    <location>
        <begin position="6"/>
        <end position="26"/>
    </location>
</feature>
<evidence type="ECO:0000256" key="1">
    <source>
        <dbReference type="SAM" id="Phobius"/>
    </source>
</evidence>
<sequence>MKDKPQSMLLPILAAVVLAGLGRMVIQKIRDDRRAAGAAREDLGKKVSEVMRGRH</sequence>
<keyword evidence="1" id="KW-0812">Transmembrane</keyword>
<gene>
    <name evidence="2" type="ORF">MNQ99_17965</name>
</gene>
<protein>
    <submittedName>
        <fullName evidence="2">Uncharacterized protein</fullName>
    </submittedName>
</protein>
<evidence type="ECO:0000313" key="2">
    <source>
        <dbReference type="EMBL" id="UNK45773.1"/>
    </source>
</evidence>
<evidence type="ECO:0000313" key="3">
    <source>
        <dbReference type="Proteomes" id="UP000829069"/>
    </source>
</evidence>
<keyword evidence="3" id="KW-1185">Reference proteome</keyword>
<proteinExistence type="predicted"/>
<dbReference type="RefSeq" id="WP_241913947.1">
    <property type="nucleotide sequence ID" value="NZ_CP093326.1"/>
</dbReference>
<dbReference type="Proteomes" id="UP000829069">
    <property type="component" value="Chromosome"/>
</dbReference>
<accession>A0ABY3WB24</accession>
<keyword evidence="1" id="KW-1133">Transmembrane helix</keyword>
<organism evidence="2 3">
    <name type="scientific">Arthrobacter sulfonylureivorans</name>
    <dbReference type="NCBI Taxonomy" id="2486855"/>
    <lineage>
        <taxon>Bacteria</taxon>
        <taxon>Bacillati</taxon>
        <taxon>Actinomycetota</taxon>
        <taxon>Actinomycetes</taxon>
        <taxon>Micrococcales</taxon>
        <taxon>Micrococcaceae</taxon>
        <taxon>Arthrobacter</taxon>
    </lineage>
</organism>